<gene>
    <name evidence="2" type="ORF">JOL79_22365</name>
</gene>
<sequence>MRAAVGDRLVVHGAIVGEHDRCGEIIEVRGPEGEPPFMVRFEDGHEGLVFPGPDAVVIPARSGSASASGS</sequence>
<dbReference type="AlphaFoldDB" id="A0A941AJN8"/>
<dbReference type="InterPro" id="IPR015035">
    <property type="entry name" value="DUF1918"/>
</dbReference>
<evidence type="ECO:0000259" key="1">
    <source>
        <dbReference type="Pfam" id="PF08940"/>
    </source>
</evidence>
<comment type="caution">
    <text evidence="2">The sequence shown here is derived from an EMBL/GenBank/DDBJ whole genome shotgun (WGS) entry which is preliminary data.</text>
</comment>
<evidence type="ECO:0000313" key="2">
    <source>
        <dbReference type="EMBL" id="MBP2706555.1"/>
    </source>
</evidence>
<evidence type="ECO:0000313" key="3">
    <source>
        <dbReference type="Proteomes" id="UP000674234"/>
    </source>
</evidence>
<name>A0A941AJN8_9ACTN</name>
<dbReference type="EMBL" id="JAFCNB010000013">
    <property type="protein sequence ID" value="MBP2706555.1"/>
    <property type="molecule type" value="Genomic_DNA"/>
</dbReference>
<dbReference type="RefSeq" id="WP_210157840.1">
    <property type="nucleotide sequence ID" value="NZ_JAFCNB010000013.1"/>
</dbReference>
<accession>A0A941AJN8</accession>
<reference evidence="2" key="1">
    <citation type="submission" date="2021-02" db="EMBL/GenBank/DDBJ databases">
        <title>Draft genome sequence of Microbispora sp. RL4-1S isolated from rice leaves in Thailand.</title>
        <authorList>
            <person name="Muangham S."/>
            <person name="Duangmal K."/>
        </authorList>
    </citation>
    <scope>NUCLEOTIDE SEQUENCE</scope>
    <source>
        <strain evidence="2">RL4-1S</strain>
    </source>
</reference>
<dbReference type="Proteomes" id="UP000674234">
    <property type="component" value="Unassembled WGS sequence"/>
</dbReference>
<keyword evidence="3" id="KW-1185">Reference proteome</keyword>
<feature type="domain" description="DUF1918" evidence="1">
    <location>
        <begin position="1"/>
        <end position="57"/>
    </location>
</feature>
<dbReference type="SUPFAM" id="SSF50118">
    <property type="entry name" value="Cell growth inhibitor/plasmid maintenance toxic component"/>
    <property type="match status" value="1"/>
</dbReference>
<protein>
    <submittedName>
        <fullName evidence="2">DUF1918 domain-containing protein</fullName>
    </submittedName>
</protein>
<dbReference type="Gene3D" id="2.30.30.440">
    <property type="entry name" value="Domain of unknown function DUF1918"/>
    <property type="match status" value="1"/>
</dbReference>
<proteinExistence type="predicted"/>
<dbReference type="Pfam" id="PF08940">
    <property type="entry name" value="DUF1918"/>
    <property type="match status" value="1"/>
</dbReference>
<organism evidence="2 3">
    <name type="scientific">Microbispora oryzae</name>
    <dbReference type="NCBI Taxonomy" id="2806554"/>
    <lineage>
        <taxon>Bacteria</taxon>
        <taxon>Bacillati</taxon>
        <taxon>Actinomycetota</taxon>
        <taxon>Actinomycetes</taxon>
        <taxon>Streptosporangiales</taxon>
        <taxon>Streptosporangiaceae</taxon>
        <taxon>Microbispora</taxon>
    </lineage>
</organism>